<proteinExistence type="predicted"/>
<evidence type="ECO:0000313" key="3">
    <source>
        <dbReference type="EMBL" id="SEJ56193.1"/>
    </source>
</evidence>
<dbReference type="STRING" id="529704.SAMN02927913_2161"/>
<sequence length="1366" mass="142467">MGIDLQGAQYGSPIPVVFGRNKLAGNVIDYMDFKAIAHTQKQQGGKGGGGGGQASTSYTYQCSYLLGLAEGVGNIVTVYDGSSTTTLSAVGGLAFTGAQGQSAWSHLSGDHALGYSGTVLAAFQNKDLGSSASLPNYNFEIDGRNQFSASIKDANPADIATAICTDSQIGVQFNALGDLTAFKNYCTAAGLFFSPVYSTQTPAQQALDDLFKYANSAPFFSEGVLKVVPYGDATITGNGVTYTPSLTAVADLGRDDFITNGPGDPVTVKRIAPADAMNMQRVEFKDRANTYHTGTVVASIDQDVVGTGARADQSDSVDMVTQAAVAKLVAQNLLQRTYYIRNTYEFQLSWRYCYLEPMDIVTLTDANTGLYLTPVRITEVSEDEHGLLSIVAEEFPEGISHASIYATQPNAGTSVDPNADPGPVDGPYLFRGPGFLVSNNQPEIWCALSGTDPLWAGCDVYLSHDGTSYTYLTTHSQRAAYGELTNSLAAGSDPDTTGAPNVVLNGPVELLGGTQADADQFITLAMIDNELVAYQTATLAGGPSYTLGYLRRGGYGSDQVAHSAGAPFVRLDENILRIPVDPSQIGQTVYLKFVSFNVFGKGGRTLADETAYTYIVGTNIELPDVPVTPNSPAVTAVADGVSITWFNPNPAAVGCTSIEYATASGGPWTVLAQVGPTSTSYVHHFTTGATYYYRLRSRGAVVSAGWSAYTAVLTNKGKTVADGADVTAAVNVPHVINGNFLNGTAGWTFDNPTGFYQNGTDGNSPDSACPTHLVRQGQAGGATTYARNTGYVSVVPGQTITVACCLRGLSANAGSSAGCRISWRDASHTEVATTLASITCGPTGQTVSKAVGAAPAGAQFAHFELYYVNHSSGYYNATSCVMTVQPASLDEVPDSSTWGKTRLAALINGSIPLAGAGKSLIGNPTFSRNTMGIAKGLGIAVGAYAVDNWTLAINQNAATWAVIPESTDILFRVATGASVPNGATVVSVLRSEIFPVSAGQVIVAELNASVAFASIPPAGVNTYTTIQVAWLKADGSIISGAEFARVGRASSVVRGSLTAPADTAAAWIEVDGYISNTSGSTYVAGSLPYDCRVISAQGYSVSDLATEVSGTLSTQRNLPLVTWGNYGGGWSGLSVTYTTTTTSASFSASAASFVGGGDSIAYNSGNVTVSGSPGATVTYYFYYDDPGMTGGSKSLQATTSQITSLNANGRVFVGQATITYPTSGTGSGGGQTGCPQVDEPVIRRASDGSHETIRAGDVRVGDDLLLASGRWGRVSYSEAKLQPGVRVVGLDGSSIICSESAPLETADGLCVRAPYTRDLVLKHRTAGVMRVAEVFDVGDILVQHITCENDCFWVGDYSHHNMKPAK</sequence>
<dbReference type="CDD" id="cd00063">
    <property type="entry name" value="FN3"/>
    <property type="match status" value="1"/>
</dbReference>
<dbReference type="Pfam" id="PF23666">
    <property type="entry name" value="Rcc01698_C"/>
    <property type="match status" value="1"/>
</dbReference>
<dbReference type="EMBL" id="FNYC01000012">
    <property type="protein sequence ID" value="SEJ56193.1"/>
    <property type="molecule type" value="Genomic_DNA"/>
</dbReference>
<evidence type="ECO:0000259" key="2">
    <source>
        <dbReference type="Pfam" id="PF23666"/>
    </source>
</evidence>
<dbReference type="SUPFAM" id="SSF49265">
    <property type="entry name" value="Fibronectin type III"/>
    <property type="match status" value="1"/>
</dbReference>
<evidence type="ECO:0000259" key="1">
    <source>
        <dbReference type="Pfam" id="PF13550"/>
    </source>
</evidence>
<reference evidence="3 4" key="1">
    <citation type="submission" date="2016-10" db="EMBL/GenBank/DDBJ databases">
        <authorList>
            <person name="de Groot N.N."/>
        </authorList>
    </citation>
    <scope>NUCLEOTIDE SEQUENCE [LARGE SCALE GENOMIC DNA]</scope>
    <source>
        <strain evidence="3 4">DSM 26515</strain>
    </source>
</reference>
<dbReference type="InterPro" id="IPR056490">
    <property type="entry name" value="Rcc01698_C"/>
</dbReference>
<dbReference type="Gene3D" id="2.60.40.10">
    <property type="entry name" value="Immunoglobulins"/>
    <property type="match status" value="1"/>
</dbReference>
<dbReference type="InterPro" id="IPR032876">
    <property type="entry name" value="J_dom"/>
</dbReference>
<dbReference type="InterPro" id="IPR013783">
    <property type="entry name" value="Ig-like_fold"/>
</dbReference>
<keyword evidence="4" id="KW-1185">Reference proteome</keyword>
<feature type="domain" description="Rcc01698-like C-terminal" evidence="2">
    <location>
        <begin position="479"/>
        <end position="569"/>
    </location>
</feature>
<dbReference type="Proteomes" id="UP000199420">
    <property type="component" value="Unassembled WGS sequence"/>
</dbReference>
<dbReference type="Pfam" id="PF13550">
    <property type="entry name" value="Phage-tail_3"/>
    <property type="match status" value="1"/>
</dbReference>
<evidence type="ECO:0000313" key="4">
    <source>
        <dbReference type="Proteomes" id="UP000199420"/>
    </source>
</evidence>
<feature type="domain" description="Tip attachment protein J" evidence="1">
    <location>
        <begin position="199"/>
        <end position="381"/>
    </location>
</feature>
<dbReference type="InterPro" id="IPR036116">
    <property type="entry name" value="FN3_sf"/>
</dbReference>
<gene>
    <name evidence="3" type="ORF">SAMN04487997_0228</name>
</gene>
<organism evidence="3 4">
    <name type="scientific">Frateuria terrea</name>
    <dbReference type="NCBI Taxonomy" id="529704"/>
    <lineage>
        <taxon>Bacteria</taxon>
        <taxon>Pseudomonadati</taxon>
        <taxon>Pseudomonadota</taxon>
        <taxon>Gammaproteobacteria</taxon>
        <taxon>Lysobacterales</taxon>
        <taxon>Rhodanobacteraceae</taxon>
        <taxon>Frateuria</taxon>
    </lineage>
</organism>
<accession>A0A1H6ZRP2</accession>
<dbReference type="InterPro" id="IPR003961">
    <property type="entry name" value="FN3_dom"/>
</dbReference>
<name>A0A1H6ZRP2_9GAMM</name>
<protein>
    <submittedName>
        <fullName evidence="3">Putative phage tail protein</fullName>
    </submittedName>
</protein>